<dbReference type="AlphaFoldDB" id="A0A0X8XAM4"/>
<dbReference type="Proteomes" id="UP000218890">
    <property type="component" value="Chromosome"/>
</dbReference>
<protein>
    <submittedName>
        <fullName evidence="1">Uncharacterized protein</fullName>
    </submittedName>
</protein>
<evidence type="ECO:0000313" key="1">
    <source>
        <dbReference type="EMBL" id="BAU58112.1"/>
    </source>
</evidence>
<dbReference type="KEGG" id="hhk:HH1059_14040"/>
<accession>A0A0X8XAM4</accession>
<sequence length="123" mass="14354">MYSAREDILSCIDQALFFRQRKATEYPNDCRNQLSVAELQRLRVYVSELPEAHDLFIKWDTAWAKVEDEAIYFFEEVLESTGERTDIFARYGFHGREDPESFCERLAARLDDFALRGEEGGTA</sequence>
<dbReference type="RefSeq" id="WP_096409525.1">
    <property type="nucleotide sequence ID" value="NZ_AP017372.2"/>
</dbReference>
<keyword evidence="2" id="KW-1185">Reference proteome</keyword>
<reference evidence="1" key="1">
    <citation type="submission" date="2016-02" db="EMBL/GenBank/DDBJ databases">
        <title>Halorhodospira halochloris DSM-1059 complete genome, version 2.</title>
        <authorList>
            <person name="Tsukatani Y."/>
        </authorList>
    </citation>
    <scope>NUCLEOTIDE SEQUENCE</scope>
    <source>
        <strain evidence="1">DSM 1059</strain>
    </source>
</reference>
<gene>
    <name evidence="1" type="ORF">HH1059_14040</name>
</gene>
<dbReference type="EMBL" id="AP017372">
    <property type="protein sequence ID" value="BAU58112.1"/>
    <property type="molecule type" value="Genomic_DNA"/>
</dbReference>
<organism evidence="1 2">
    <name type="scientific">Halorhodospira halochloris</name>
    <name type="common">Ectothiorhodospira halochloris</name>
    <dbReference type="NCBI Taxonomy" id="1052"/>
    <lineage>
        <taxon>Bacteria</taxon>
        <taxon>Pseudomonadati</taxon>
        <taxon>Pseudomonadota</taxon>
        <taxon>Gammaproteobacteria</taxon>
        <taxon>Chromatiales</taxon>
        <taxon>Ectothiorhodospiraceae</taxon>
        <taxon>Halorhodospira</taxon>
    </lineage>
</organism>
<name>A0A0X8XAM4_HALHR</name>
<evidence type="ECO:0000313" key="2">
    <source>
        <dbReference type="Proteomes" id="UP000218890"/>
    </source>
</evidence>
<proteinExistence type="predicted"/>